<dbReference type="PROSITE" id="PS50002">
    <property type="entry name" value="SH3"/>
    <property type="match status" value="1"/>
</dbReference>
<feature type="compositionally biased region" description="Polar residues" evidence="12">
    <location>
        <begin position="311"/>
        <end position="320"/>
    </location>
</feature>
<dbReference type="InterPro" id="IPR036028">
    <property type="entry name" value="SH3-like_dom_sf"/>
</dbReference>
<dbReference type="GO" id="GO:0051017">
    <property type="term" value="P:actin filament bundle assembly"/>
    <property type="evidence" value="ECO:0007669"/>
    <property type="project" value="TreeGrafter"/>
</dbReference>
<dbReference type="FunFam" id="2.30.30.40:FF:000018">
    <property type="entry name" value="Brain-specific angiogenesis inhibitor 1-associated protein 2"/>
    <property type="match status" value="1"/>
</dbReference>
<dbReference type="CTD" id="387261"/>
<dbReference type="PANTHER" id="PTHR14206">
    <property type="entry name" value="BRAIN-SPECIFIC ANGIOGENESIS INHIBITOR 1-ASSOCIATED PROTEIN 2"/>
    <property type="match status" value="1"/>
</dbReference>
<feature type="compositionally biased region" description="Polar residues" evidence="12">
    <location>
        <begin position="245"/>
        <end position="264"/>
    </location>
</feature>
<evidence type="ECO:0000256" key="10">
    <source>
        <dbReference type="ARBA" id="ARBA00080092"/>
    </source>
</evidence>
<name>A0A3Q3L8X5_9TELE</name>
<keyword evidence="16" id="KW-1185">Reference proteome</keyword>
<dbReference type="InParanoid" id="A0A3Q3L8X5"/>
<dbReference type="PANTHER" id="PTHR14206:SF8">
    <property type="entry name" value="BAI1-ASSOCIATED PROTEIN 2-LIKE 1 ISOFORM X1"/>
    <property type="match status" value="1"/>
</dbReference>
<dbReference type="PROSITE" id="PS51338">
    <property type="entry name" value="IMD"/>
    <property type="match status" value="1"/>
</dbReference>
<evidence type="ECO:0000256" key="5">
    <source>
        <dbReference type="ARBA" id="ARBA00023054"/>
    </source>
</evidence>
<dbReference type="Pfam" id="PF08397">
    <property type="entry name" value="IMD"/>
    <property type="match status" value="1"/>
</dbReference>
<dbReference type="Gene3D" id="2.30.30.40">
    <property type="entry name" value="SH3 Domains"/>
    <property type="match status" value="1"/>
</dbReference>
<evidence type="ECO:0000256" key="11">
    <source>
        <dbReference type="PROSITE-ProRule" id="PRU00192"/>
    </source>
</evidence>
<evidence type="ECO:0000256" key="4">
    <source>
        <dbReference type="ARBA" id="ARBA00022553"/>
    </source>
</evidence>
<dbReference type="RefSeq" id="XP_026172236.1">
    <property type="nucleotide sequence ID" value="XM_026316451.1"/>
</dbReference>
<dbReference type="GO" id="GO:0005654">
    <property type="term" value="C:nucleoplasm"/>
    <property type="evidence" value="ECO:0007669"/>
    <property type="project" value="TreeGrafter"/>
</dbReference>
<reference evidence="15" key="1">
    <citation type="submission" date="2025-08" db="UniProtKB">
        <authorList>
            <consortium name="Ensembl"/>
        </authorList>
    </citation>
    <scope>IDENTIFICATION</scope>
</reference>
<feature type="compositionally biased region" description="Polar residues" evidence="12">
    <location>
        <begin position="292"/>
        <end position="304"/>
    </location>
</feature>
<dbReference type="GO" id="GO:0030838">
    <property type="term" value="P:positive regulation of actin filament polymerization"/>
    <property type="evidence" value="ECO:0007669"/>
    <property type="project" value="TreeGrafter"/>
</dbReference>
<dbReference type="Pfam" id="PF14604">
    <property type="entry name" value="SH3_9"/>
    <property type="match status" value="1"/>
</dbReference>
<evidence type="ECO:0000256" key="9">
    <source>
        <dbReference type="ARBA" id="ARBA00070318"/>
    </source>
</evidence>
<dbReference type="InterPro" id="IPR013606">
    <property type="entry name" value="I-BAR_dom"/>
</dbReference>
<feature type="region of interest" description="Disordered" evidence="12">
    <location>
        <begin position="244"/>
        <end position="320"/>
    </location>
</feature>
<dbReference type="GO" id="GO:0003779">
    <property type="term" value="F:actin binding"/>
    <property type="evidence" value="ECO:0007669"/>
    <property type="project" value="UniProtKB-KW"/>
</dbReference>
<reference evidence="15" key="2">
    <citation type="submission" date="2025-09" db="UniProtKB">
        <authorList>
            <consortium name="Ensembl"/>
        </authorList>
    </citation>
    <scope>IDENTIFICATION</scope>
</reference>
<dbReference type="SUPFAM" id="SSF103657">
    <property type="entry name" value="BAR/IMD domain-like"/>
    <property type="match status" value="1"/>
</dbReference>
<dbReference type="Gene3D" id="1.20.1270.60">
    <property type="entry name" value="Arfaptin homology (AH) domain/BAR domain"/>
    <property type="match status" value="1"/>
</dbReference>
<evidence type="ECO:0000313" key="16">
    <source>
        <dbReference type="Proteomes" id="UP000261640"/>
    </source>
</evidence>
<dbReference type="GO" id="GO:0051764">
    <property type="term" value="P:actin crosslink formation"/>
    <property type="evidence" value="ECO:0007669"/>
    <property type="project" value="TreeGrafter"/>
</dbReference>
<keyword evidence="2 11" id="KW-0728">SH3 domain</keyword>
<dbReference type="AlphaFoldDB" id="A0A3Q3L8X5"/>
<feature type="domain" description="SH3" evidence="13">
    <location>
        <begin position="324"/>
        <end position="386"/>
    </location>
</feature>
<dbReference type="SUPFAM" id="SSF50044">
    <property type="entry name" value="SH3-domain"/>
    <property type="match status" value="1"/>
</dbReference>
<keyword evidence="6" id="KW-0009">Actin-binding</keyword>
<sequence length="480" mass="54145">MSRGPHEVSKLTENTYKNVMEQFNPSLKNLVNLGKTYEKTVTVMTAAGKAYFDAVSKIGENAIVSPVSRELGVVLMEIAEAQMKVHNELDENFKRFRREIITNLEKKLEMDGKYMTATYKRYQLEHKLKQDSLDRSQTDLKKVRRKRQGKSSSKYEVKENEYLQAVSSRQRDMQKFISDGCKEALLEELRRFCFVADKHCMFCYQMSNFHEKAKETLAMKLHSWQEKCNDISNVPDTAVTMIEGLSTSPDQSPLVQHYNRNNMDSVEPPPPPPLKAQTSPLASMFDPEPRSPLNSSSERNSDQGSLGEGSLSRSPSQSSVIHMGRKIRVRTVFPHMSANDTLLSFEDGDIINLLVHDEKDGWLYGELDKSGRRGWFPSSYCRPYTEPVISNCSTPVRSLSVVSLPEEEEEEEEEDPVLLPPPDYSDDMPSLHMATSATSSQNTVSLVNGTLKAPFLGGGNPFATVKLRPTVTNDRSAPII</sequence>
<evidence type="ECO:0000256" key="2">
    <source>
        <dbReference type="ARBA" id="ARBA00022443"/>
    </source>
</evidence>
<evidence type="ECO:0000259" key="13">
    <source>
        <dbReference type="PROSITE" id="PS50002"/>
    </source>
</evidence>
<dbReference type="GO" id="GO:0005856">
    <property type="term" value="C:cytoskeleton"/>
    <property type="evidence" value="ECO:0007669"/>
    <property type="project" value="UniProtKB-SubCell"/>
</dbReference>
<dbReference type="STRING" id="205130.ENSMAMP00000009757"/>
<evidence type="ECO:0000256" key="12">
    <source>
        <dbReference type="SAM" id="MobiDB-lite"/>
    </source>
</evidence>
<dbReference type="InterPro" id="IPR027681">
    <property type="entry name" value="IRSp53/IRTKS/Pinkbar"/>
</dbReference>
<proteinExistence type="predicted"/>
<evidence type="ECO:0000259" key="14">
    <source>
        <dbReference type="PROSITE" id="PS51338"/>
    </source>
</evidence>
<evidence type="ECO:0000256" key="1">
    <source>
        <dbReference type="ARBA" id="ARBA00004245"/>
    </source>
</evidence>
<feature type="domain" description="IMD" evidence="14">
    <location>
        <begin position="1"/>
        <end position="248"/>
    </location>
</feature>
<keyword evidence="3" id="KW-0963">Cytoplasm</keyword>
<organism evidence="15 16">
    <name type="scientific">Mastacembelus armatus</name>
    <name type="common">zig-zag eel</name>
    <dbReference type="NCBI Taxonomy" id="205130"/>
    <lineage>
        <taxon>Eukaryota</taxon>
        <taxon>Metazoa</taxon>
        <taxon>Chordata</taxon>
        <taxon>Craniata</taxon>
        <taxon>Vertebrata</taxon>
        <taxon>Euteleostomi</taxon>
        <taxon>Actinopterygii</taxon>
        <taxon>Neopterygii</taxon>
        <taxon>Teleostei</taxon>
        <taxon>Neoteleostei</taxon>
        <taxon>Acanthomorphata</taxon>
        <taxon>Anabantaria</taxon>
        <taxon>Synbranchiformes</taxon>
        <taxon>Mastacembelidae</taxon>
        <taxon>Mastacembelus</taxon>
    </lineage>
</organism>
<keyword evidence="5" id="KW-0175">Coiled coil</keyword>
<comment type="subcellular location">
    <subcellularLocation>
        <location evidence="1">Cytoplasm</location>
        <location evidence="1">Cytoskeleton</location>
    </subcellularLocation>
</comment>
<keyword evidence="4" id="KW-0597">Phosphoprotein</keyword>
<evidence type="ECO:0000313" key="15">
    <source>
        <dbReference type="Ensembl" id="ENSMAMP00000009757.1"/>
    </source>
</evidence>
<dbReference type="Ensembl" id="ENSMAMT00000010008.2">
    <property type="protein sequence ID" value="ENSMAMP00000009757.1"/>
    <property type="gene ID" value="ENSMAMG00000006582.2"/>
</dbReference>
<accession>A0A3Q3L8X5</accession>
<dbReference type="OrthoDB" id="3800937at2759"/>
<dbReference type="Proteomes" id="UP000261640">
    <property type="component" value="Unplaced"/>
</dbReference>
<evidence type="ECO:0000256" key="3">
    <source>
        <dbReference type="ARBA" id="ARBA00022490"/>
    </source>
</evidence>
<dbReference type="GeneTree" id="ENSGT00940000153560"/>
<dbReference type="InterPro" id="IPR027267">
    <property type="entry name" value="AH/BAR_dom_sf"/>
</dbReference>
<comment type="function">
    <text evidence="8">May function as adapter protein. Involved in the formation of clusters of actin bundles. Plays a role in the reorganization of the actin cytoskeleton in response to bacterial infection.</text>
</comment>
<dbReference type="GO" id="GO:0007009">
    <property type="term" value="P:plasma membrane organization"/>
    <property type="evidence" value="ECO:0007669"/>
    <property type="project" value="InterPro"/>
</dbReference>
<keyword evidence="7" id="KW-0206">Cytoskeleton</keyword>
<dbReference type="GO" id="GO:0005829">
    <property type="term" value="C:cytosol"/>
    <property type="evidence" value="ECO:0007669"/>
    <property type="project" value="TreeGrafter"/>
</dbReference>
<feature type="region of interest" description="Disordered" evidence="12">
    <location>
        <begin position="135"/>
        <end position="155"/>
    </location>
</feature>
<dbReference type="SMART" id="SM00326">
    <property type="entry name" value="SH3"/>
    <property type="match status" value="1"/>
</dbReference>
<dbReference type="FunFam" id="1.20.1270.60:FF:000043">
    <property type="entry name" value="Brain-specific angiogenesis inhibitor 1-associated protein 2-like 1"/>
    <property type="match status" value="1"/>
</dbReference>
<dbReference type="InterPro" id="IPR001452">
    <property type="entry name" value="SH3_domain"/>
</dbReference>
<dbReference type="GeneID" id="113136016"/>
<evidence type="ECO:0000256" key="7">
    <source>
        <dbReference type="ARBA" id="ARBA00023212"/>
    </source>
</evidence>
<evidence type="ECO:0000256" key="6">
    <source>
        <dbReference type="ARBA" id="ARBA00023203"/>
    </source>
</evidence>
<evidence type="ECO:0000256" key="8">
    <source>
        <dbReference type="ARBA" id="ARBA00054781"/>
    </source>
</evidence>
<protein>
    <recommendedName>
        <fullName evidence="9">BAR/IMD domain-containing adapter protein 2-like 1</fullName>
    </recommendedName>
    <alternativeName>
        <fullName evidence="10">Brain-specific angiogenesis inhibitor 1-associated protein 2-like protein 1</fullName>
    </alternativeName>
</protein>